<dbReference type="InterPro" id="IPR002763">
    <property type="entry name" value="DUF72"/>
</dbReference>
<dbReference type="EMBL" id="DSIY01000173">
    <property type="protein sequence ID" value="HEG91217.1"/>
    <property type="molecule type" value="Genomic_DNA"/>
</dbReference>
<feature type="region of interest" description="Disordered" evidence="1">
    <location>
        <begin position="68"/>
        <end position="88"/>
    </location>
</feature>
<feature type="compositionally biased region" description="Low complexity" evidence="1">
    <location>
        <begin position="77"/>
        <end position="88"/>
    </location>
</feature>
<dbReference type="Gene3D" id="3.20.20.410">
    <property type="entry name" value="Protein of unknown function UPF0759"/>
    <property type="match status" value="1"/>
</dbReference>
<dbReference type="SUPFAM" id="SSF117396">
    <property type="entry name" value="TM1631-like"/>
    <property type="match status" value="1"/>
</dbReference>
<evidence type="ECO:0000313" key="2">
    <source>
        <dbReference type="EMBL" id="HEG91217.1"/>
    </source>
</evidence>
<dbReference type="PANTHER" id="PTHR30348">
    <property type="entry name" value="UNCHARACTERIZED PROTEIN YECE"/>
    <property type="match status" value="1"/>
</dbReference>
<protein>
    <submittedName>
        <fullName evidence="2">DUF72 domain-containing protein</fullName>
    </submittedName>
</protein>
<dbReference type="PANTHER" id="PTHR30348:SF13">
    <property type="entry name" value="UPF0759 PROTEIN YUNF"/>
    <property type="match status" value="1"/>
</dbReference>
<dbReference type="AlphaFoldDB" id="A0A831TCA1"/>
<reference evidence="2" key="1">
    <citation type="journal article" date="2020" name="mSystems">
        <title>Genome- and Community-Level Interaction Insights into Carbon Utilization and Element Cycling Functions of Hydrothermarchaeota in Hydrothermal Sediment.</title>
        <authorList>
            <person name="Zhou Z."/>
            <person name="Liu Y."/>
            <person name="Xu W."/>
            <person name="Pan J."/>
            <person name="Luo Z.H."/>
            <person name="Li M."/>
        </authorList>
    </citation>
    <scope>NUCLEOTIDE SEQUENCE [LARGE SCALE GENOMIC DNA]</scope>
    <source>
        <strain evidence="2">SpSt-210</strain>
    </source>
</reference>
<dbReference type="Pfam" id="PF01904">
    <property type="entry name" value="DUF72"/>
    <property type="match status" value="1"/>
</dbReference>
<gene>
    <name evidence="2" type="ORF">ENP34_07210</name>
</gene>
<accession>A0A831TCA1</accession>
<evidence type="ECO:0000256" key="1">
    <source>
        <dbReference type="SAM" id="MobiDB-lite"/>
    </source>
</evidence>
<comment type="caution">
    <text evidence="2">The sequence shown here is derived from an EMBL/GenBank/DDBJ whole genome shotgun (WGS) entry which is preliminary data.</text>
</comment>
<proteinExistence type="predicted"/>
<dbReference type="InterPro" id="IPR036520">
    <property type="entry name" value="UPF0759_sf"/>
</dbReference>
<organism evidence="2">
    <name type="scientific">Thermorudis peleae</name>
    <dbReference type="NCBI Taxonomy" id="1382356"/>
    <lineage>
        <taxon>Bacteria</taxon>
        <taxon>Pseudomonadati</taxon>
        <taxon>Thermomicrobiota</taxon>
        <taxon>Thermomicrobia</taxon>
        <taxon>Thermomicrobia incertae sedis</taxon>
        <taxon>Thermorudis</taxon>
    </lineage>
</organism>
<sequence length="291" mass="33181">MGQLLIGTSSWTDHEPFYPPGIKPAERLRFYARYFPIVEVNSTYYRIPERRVVEGWVQRTPPGFVFDVKPPRELTSTPEEPGGEAPTPDADVAKAFAEAIAPLAEAGKLGAITFQFPPSYRNTEEHREYLRLLPELLPGFPLSVEFRRRDWLDEEHAEETLELLREAGLSFTMVDEPQIGVGSVPPLYAVTNPQLAVIRFHGRNAETWYRFTGKTGERFNWDYTPEELEEWRPKILRAVEEAQAVHVFFNTNFGNQGPRNAMLLMDVLGIDHPPLPGEGGEAEQRRLFEDG</sequence>
<name>A0A831TCA1_9BACT</name>